<reference evidence="2 3" key="1">
    <citation type="submission" date="2017-10" db="EMBL/GenBank/DDBJ databases">
        <title>Massilia psychrophilum sp. nov., a novel purple-pigmented bacterium isolated from Tianshan glacier, Xinjiang Municipality, China.</title>
        <authorList>
            <person name="Wang H."/>
        </authorList>
    </citation>
    <scope>NUCLEOTIDE SEQUENCE [LARGE SCALE GENOMIC DNA]</scope>
    <source>
        <strain evidence="2 3">JCM 30074</strain>
    </source>
</reference>
<proteinExistence type="predicted"/>
<gene>
    <name evidence="2" type="ORF">CR105_14035</name>
</gene>
<dbReference type="RefSeq" id="WP_099789081.1">
    <property type="nucleotide sequence ID" value="NZ_JBHLYV010000087.1"/>
</dbReference>
<sequence>MRASSIVSTVLSVLLVAGVAGCGKRDEAMGPAQKAGQAVDNTGDKVARDIQDKLDRANAAARQVADSASQTKDKIADATADAAADASKGLDKATEEVGKKVERAGEKIQEASKK</sequence>
<dbReference type="OrthoDB" id="8759341at2"/>
<dbReference type="AlphaFoldDB" id="A0A2G8TEX4"/>
<keyword evidence="3" id="KW-1185">Reference proteome</keyword>
<dbReference type="Gene3D" id="1.20.120.20">
    <property type="entry name" value="Apolipoprotein"/>
    <property type="match status" value="1"/>
</dbReference>
<organism evidence="2 3">
    <name type="scientific">Massilia eurypsychrophila</name>
    <dbReference type="NCBI Taxonomy" id="1485217"/>
    <lineage>
        <taxon>Bacteria</taxon>
        <taxon>Pseudomonadati</taxon>
        <taxon>Pseudomonadota</taxon>
        <taxon>Betaproteobacteria</taxon>
        <taxon>Burkholderiales</taxon>
        <taxon>Oxalobacteraceae</taxon>
        <taxon>Telluria group</taxon>
        <taxon>Massilia</taxon>
    </lineage>
</organism>
<evidence type="ECO:0000313" key="2">
    <source>
        <dbReference type="EMBL" id="PIL44564.1"/>
    </source>
</evidence>
<feature type="region of interest" description="Disordered" evidence="1">
    <location>
        <begin position="25"/>
        <end position="44"/>
    </location>
</feature>
<evidence type="ECO:0008006" key="4">
    <source>
        <dbReference type="Google" id="ProtNLM"/>
    </source>
</evidence>
<name>A0A2G8TEX4_9BURK</name>
<dbReference type="Proteomes" id="UP000230390">
    <property type="component" value="Unassembled WGS sequence"/>
</dbReference>
<comment type="caution">
    <text evidence="2">The sequence shown here is derived from an EMBL/GenBank/DDBJ whole genome shotgun (WGS) entry which is preliminary data.</text>
</comment>
<evidence type="ECO:0000313" key="3">
    <source>
        <dbReference type="Proteomes" id="UP000230390"/>
    </source>
</evidence>
<accession>A0A2G8TEX4</accession>
<evidence type="ECO:0000256" key="1">
    <source>
        <dbReference type="SAM" id="MobiDB-lite"/>
    </source>
</evidence>
<dbReference type="PROSITE" id="PS51257">
    <property type="entry name" value="PROKAR_LIPOPROTEIN"/>
    <property type="match status" value="1"/>
</dbReference>
<protein>
    <recommendedName>
        <fullName evidence="4">Apolipophorin</fullName>
    </recommendedName>
</protein>
<dbReference type="EMBL" id="PDOC01000007">
    <property type="protein sequence ID" value="PIL44564.1"/>
    <property type="molecule type" value="Genomic_DNA"/>
</dbReference>